<dbReference type="Proteomes" id="UP001289135">
    <property type="component" value="Unassembled WGS sequence"/>
</dbReference>
<keyword evidence="3" id="KW-1185">Reference proteome</keyword>
<dbReference type="RefSeq" id="WP_322499007.1">
    <property type="nucleotide sequence ID" value="NZ_JARGYU010000003.1"/>
</dbReference>
<name>A0AAE4VL06_9RICK</name>
<evidence type="ECO:0000256" key="1">
    <source>
        <dbReference type="SAM" id="Phobius"/>
    </source>
</evidence>
<evidence type="ECO:0000313" key="3">
    <source>
        <dbReference type="Proteomes" id="UP001289135"/>
    </source>
</evidence>
<reference evidence="2" key="1">
    <citation type="submission" date="2023-02" db="EMBL/GenBank/DDBJ databases">
        <title>Host association and intracellularity evolved multiple times independently in the Rickettsiales.</title>
        <authorList>
            <person name="Castelli M."/>
            <person name="Nardi T."/>
            <person name="Gammuto L."/>
            <person name="Bellinzona G."/>
            <person name="Sabaneyeva E."/>
            <person name="Potekhin A."/>
            <person name="Serra V."/>
            <person name="Petroni G."/>
            <person name="Sassera D."/>
        </authorList>
    </citation>
    <scope>NUCLEOTIDE SEQUENCE</scope>
    <source>
        <strain evidence="2">USBL-36I1</strain>
    </source>
</reference>
<feature type="transmembrane region" description="Helical" evidence="1">
    <location>
        <begin position="31"/>
        <end position="52"/>
    </location>
</feature>
<accession>A0AAE4VL06</accession>
<protein>
    <submittedName>
        <fullName evidence="2">Uncharacterized protein</fullName>
    </submittedName>
</protein>
<dbReference type="AlphaFoldDB" id="A0AAE4VL06"/>
<dbReference type="EMBL" id="JARGYU010000003">
    <property type="protein sequence ID" value="MDZ5761585.1"/>
    <property type="molecule type" value="Genomic_DNA"/>
</dbReference>
<keyword evidence="1" id="KW-0812">Transmembrane</keyword>
<sequence length="168" mass="20181">MIINNDSVIKEIIITQNNNKNHTNKNRYLKLYTTITYIFITLFLIIFIIDFLDNFNIKNDIKTNYNNIYKSILVSLILSSMITLFVIIPFGIVSLKFSVCPMCKEIYSWYYTPNTENILSKQIIYFSIFRFIFDINLIQCQDEMKCLKCNHIRNKNNYRIAYPFFWIN</sequence>
<proteinExistence type="predicted"/>
<keyword evidence="1" id="KW-1133">Transmembrane helix</keyword>
<gene>
    <name evidence="2" type="ORF">Lyticum_00771</name>
</gene>
<feature type="transmembrane region" description="Helical" evidence="1">
    <location>
        <begin position="72"/>
        <end position="95"/>
    </location>
</feature>
<evidence type="ECO:0000313" key="2">
    <source>
        <dbReference type="EMBL" id="MDZ5761585.1"/>
    </source>
</evidence>
<comment type="caution">
    <text evidence="2">The sequence shown here is derived from an EMBL/GenBank/DDBJ whole genome shotgun (WGS) entry which is preliminary data.</text>
</comment>
<keyword evidence="1" id="KW-0472">Membrane</keyword>
<organism evidence="2 3">
    <name type="scientific">Lyticum sinuosum</name>
    <dbReference type="NCBI Taxonomy" id="1332059"/>
    <lineage>
        <taxon>Bacteria</taxon>
        <taxon>Pseudomonadati</taxon>
        <taxon>Pseudomonadota</taxon>
        <taxon>Alphaproteobacteria</taxon>
        <taxon>Rickettsiales</taxon>
        <taxon>Lyticum</taxon>
    </lineage>
</organism>